<protein>
    <recommendedName>
        <fullName evidence="2">Heparan-alpha-glucosaminide N-acetyltransferase catalytic domain-containing protein</fullName>
    </recommendedName>
</protein>
<reference evidence="3 4" key="1">
    <citation type="journal article" date="2021" name="Nat. Plants">
        <title>The Taxus genome provides insights into paclitaxel biosynthesis.</title>
        <authorList>
            <person name="Xiong X."/>
            <person name="Gou J."/>
            <person name="Liao Q."/>
            <person name="Li Y."/>
            <person name="Zhou Q."/>
            <person name="Bi G."/>
            <person name="Li C."/>
            <person name="Du R."/>
            <person name="Wang X."/>
            <person name="Sun T."/>
            <person name="Guo L."/>
            <person name="Liang H."/>
            <person name="Lu P."/>
            <person name="Wu Y."/>
            <person name="Zhang Z."/>
            <person name="Ro D.K."/>
            <person name="Shang Y."/>
            <person name="Huang S."/>
            <person name="Yan J."/>
        </authorList>
    </citation>
    <scope>NUCLEOTIDE SEQUENCE [LARGE SCALE GENOMIC DNA]</scope>
    <source>
        <strain evidence="3">Ta-2019</strain>
    </source>
</reference>
<evidence type="ECO:0000259" key="2">
    <source>
        <dbReference type="Pfam" id="PF07786"/>
    </source>
</evidence>
<dbReference type="Proteomes" id="UP000824469">
    <property type="component" value="Unassembled WGS sequence"/>
</dbReference>
<keyword evidence="4" id="KW-1185">Reference proteome</keyword>
<feature type="transmembrane region" description="Helical" evidence="1">
    <location>
        <begin position="140"/>
        <end position="158"/>
    </location>
</feature>
<dbReference type="OMA" id="CEIWLRR"/>
<keyword evidence="1" id="KW-0472">Membrane</keyword>
<feature type="transmembrane region" description="Helical" evidence="1">
    <location>
        <begin position="101"/>
        <end position="120"/>
    </location>
</feature>
<feature type="transmembrane region" description="Helical" evidence="1">
    <location>
        <begin position="68"/>
        <end position="89"/>
    </location>
</feature>
<organism evidence="3 4">
    <name type="scientific">Taxus chinensis</name>
    <name type="common">Chinese yew</name>
    <name type="synonym">Taxus wallichiana var. chinensis</name>
    <dbReference type="NCBI Taxonomy" id="29808"/>
    <lineage>
        <taxon>Eukaryota</taxon>
        <taxon>Viridiplantae</taxon>
        <taxon>Streptophyta</taxon>
        <taxon>Embryophyta</taxon>
        <taxon>Tracheophyta</taxon>
        <taxon>Spermatophyta</taxon>
        <taxon>Pinopsida</taxon>
        <taxon>Pinidae</taxon>
        <taxon>Conifers II</taxon>
        <taxon>Cupressales</taxon>
        <taxon>Taxaceae</taxon>
        <taxon>Taxus</taxon>
    </lineage>
</organism>
<keyword evidence="1" id="KW-1133">Transmembrane helix</keyword>
<dbReference type="InterPro" id="IPR012429">
    <property type="entry name" value="HGSNAT_cat"/>
</dbReference>
<feature type="transmembrane region" description="Helical" evidence="1">
    <location>
        <begin position="178"/>
        <end position="196"/>
    </location>
</feature>
<feature type="domain" description="Heparan-alpha-glucosaminide N-acetyltransferase catalytic" evidence="2">
    <location>
        <begin position="30"/>
        <end position="153"/>
    </location>
</feature>
<comment type="caution">
    <text evidence="3">The sequence shown here is derived from an EMBL/GenBank/DDBJ whole genome shotgun (WGS) entry which is preliminary data.</text>
</comment>
<keyword evidence="1" id="KW-0812">Transmembrane</keyword>
<name>A0AA38KRL5_TAXCH</name>
<feature type="transmembrane region" description="Helical" evidence="1">
    <location>
        <begin position="31"/>
        <end position="48"/>
    </location>
</feature>
<dbReference type="PANTHER" id="PTHR31061:SF28">
    <property type="entry name" value="HEPARAN-ALPHA-GLUCOSAMINIDE N-ACETYLTRANSFERASE-LIKE"/>
    <property type="match status" value="1"/>
</dbReference>
<evidence type="ECO:0000313" key="4">
    <source>
        <dbReference type="Proteomes" id="UP000824469"/>
    </source>
</evidence>
<gene>
    <name evidence="3" type="ORF">KI387_036227</name>
</gene>
<dbReference type="PANTHER" id="PTHR31061">
    <property type="entry name" value="LD22376P"/>
    <property type="match status" value="1"/>
</dbReference>
<dbReference type="EMBL" id="JAHRHJ020000007">
    <property type="protein sequence ID" value="KAH9308316.1"/>
    <property type="molecule type" value="Genomic_DNA"/>
</dbReference>
<evidence type="ECO:0000256" key="1">
    <source>
        <dbReference type="SAM" id="Phobius"/>
    </source>
</evidence>
<sequence length="331" mass="36492">MRMREEENEQNEAQALLIKHAESRGGKPKRLISLDVFRGLAVAIMILVDDAGGVLPAINHSPWNGVTIADFVMPFFLFIVGVSLGLVYKEVSNKVVASRKAILRALKLSILGIVLQGGYFHKLNDLTFGVNIENIRWLGILQRIALGYFIAAVCEIWLTSDTVVDSLEGLLKKYRIQWLLAISLSAVYLALLYGIYVPDWKFEVQITNSSNTSSSITYTVKCGVRGNLGPACNAVGMVDRSVLGIKHLYQNPSYRRLKECTVDSPTYAPTWCQAPFDPEGLLSSIMAAVTCLIGLHFGHILVHFQACKERLSHCTISSLGLIFFGGALCIL</sequence>
<proteinExistence type="predicted"/>
<evidence type="ECO:0000313" key="3">
    <source>
        <dbReference type="EMBL" id="KAH9308316.1"/>
    </source>
</evidence>
<accession>A0AA38KRL5</accession>
<feature type="non-terminal residue" evidence="3">
    <location>
        <position position="1"/>
    </location>
</feature>
<dbReference type="AlphaFoldDB" id="A0AA38KRL5"/>
<dbReference type="Pfam" id="PF07786">
    <property type="entry name" value="HGSNAT_cat"/>
    <property type="match status" value="1"/>
</dbReference>
<feature type="transmembrane region" description="Helical" evidence="1">
    <location>
        <begin position="281"/>
        <end position="302"/>
    </location>
</feature>